<feature type="region of interest" description="Disordered" evidence="1">
    <location>
        <begin position="290"/>
        <end position="312"/>
    </location>
</feature>
<organism evidence="2">
    <name type="scientific">Trichuris suis</name>
    <name type="common">pig whipworm</name>
    <dbReference type="NCBI Taxonomy" id="68888"/>
    <lineage>
        <taxon>Eukaryota</taxon>
        <taxon>Metazoa</taxon>
        <taxon>Ecdysozoa</taxon>
        <taxon>Nematoda</taxon>
        <taxon>Enoplea</taxon>
        <taxon>Dorylaimia</taxon>
        <taxon>Trichinellida</taxon>
        <taxon>Trichuridae</taxon>
        <taxon>Trichuris</taxon>
    </lineage>
</organism>
<dbReference type="AlphaFoldDB" id="A0A085MUE2"/>
<feature type="compositionally biased region" description="Low complexity" evidence="1">
    <location>
        <begin position="302"/>
        <end position="311"/>
    </location>
</feature>
<sequence length="324" mass="35715">MAHRTGVNPEGQATPGGLMMANPVRIAASPEAFSGDGDWHEWIAAFEICSRLSGWTDDVKLQRLQLRLTGAAGRVFRRLPESAVRSFDAAKVALAEVFEAPEQHLVHEMAFRSRRELVTESWSAHAEALLSLVEKAYPSLDGAAVDALVNAQLLQSIEDPQLQYLVRRAMPTTVAESVRELTVQQTLQSSLRRPSAVASAEEWGSPASIMDPVVSSEPGAVTEIESRLDNIEQSIRQLRQLVISNGTENVMAVNARRRMRNEPRERLRRRLQCWKCQGTLLVDARAIRETQEGHPQGPSGWPGTTEGGPEPTHCKCNRCPAGIC</sequence>
<gene>
    <name evidence="2" type="ORF">M514_11408</name>
</gene>
<protein>
    <submittedName>
        <fullName evidence="2">Uncharacterized protein</fullName>
    </submittedName>
</protein>
<dbReference type="EMBL" id="KL367645">
    <property type="protein sequence ID" value="KFD60838.1"/>
    <property type="molecule type" value="Genomic_DNA"/>
</dbReference>
<evidence type="ECO:0000256" key="1">
    <source>
        <dbReference type="SAM" id="MobiDB-lite"/>
    </source>
</evidence>
<reference evidence="2" key="1">
    <citation type="journal article" date="2014" name="Nat. Genet.">
        <title>Genome and transcriptome of the porcine whipworm Trichuris suis.</title>
        <authorList>
            <person name="Jex A.R."/>
            <person name="Nejsum P."/>
            <person name="Schwarz E.M."/>
            <person name="Hu L."/>
            <person name="Young N.D."/>
            <person name="Hall R.S."/>
            <person name="Korhonen P.K."/>
            <person name="Liao S."/>
            <person name="Thamsborg S."/>
            <person name="Xia J."/>
            <person name="Xu P."/>
            <person name="Wang S."/>
            <person name="Scheerlinck J.P."/>
            <person name="Hofmann A."/>
            <person name="Sternberg P.W."/>
            <person name="Wang J."/>
            <person name="Gasser R.B."/>
        </authorList>
    </citation>
    <scope>NUCLEOTIDE SEQUENCE [LARGE SCALE GENOMIC DNA]</scope>
    <source>
        <strain evidence="2">DCEP-RM93F</strain>
    </source>
</reference>
<dbReference type="Proteomes" id="UP000030758">
    <property type="component" value="Unassembled WGS sequence"/>
</dbReference>
<accession>A0A085MUE2</accession>
<proteinExistence type="predicted"/>
<name>A0A085MUE2_9BILA</name>
<evidence type="ECO:0000313" key="2">
    <source>
        <dbReference type="EMBL" id="KFD60838.1"/>
    </source>
</evidence>